<feature type="binding site" evidence="4 6">
    <location>
        <position position="124"/>
    </location>
    <ligand>
        <name>substrate</name>
    </ligand>
</feature>
<dbReference type="Pfam" id="PF01416">
    <property type="entry name" value="PseudoU_synth_1"/>
    <property type="match status" value="1"/>
</dbReference>
<dbReference type="Gene3D" id="3.30.70.660">
    <property type="entry name" value="Pseudouridine synthase I, catalytic domain, C-terminal subdomain"/>
    <property type="match status" value="1"/>
</dbReference>
<feature type="active site" description="Nucleophile" evidence="4 5">
    <location>
        <position position="63"/>
    </location>
</feature>
<keyword evidence="3 4" id="KW-0413">Isomerase</keyword>
<dbReference type="InterPro" id="IPR001406">
    <property type="entry name" value="PsdUridine_synth_TruA"/>
</dbReference>
<evidence type="ECO:0000313" key="9">
    <source>
        <dbReference type="EMBL" id="TPW35455.1"/>
    </source>
</evidence>
<dbReference type="AlphaFoldDB" id="A0A506UQ25"/>
<dbReference type="HAMAP" id="MF_00171">
    <property type="entry name" value="TruA"/>
    <property type="match status" value="1"/>
</dbReference>
<evidence type="ECO:0000259" key="8">
    <source>
        <dbReference type="Pfam" id="PF01416"/>
    </source>
</evidence>
<evidence type="ECO:0000256" key="3">
    <source>
        <dbReference type="ARBA" id="ARBA00023235"/>
    </source>
</evidence>
<dbReference type="GO" id="GO:0003723">
    <property type="term" value="F:RNA binding"/>
    <property type="evidence" value="ECO:0007669"/>
    <property type="project" value="InterPro"/>
</dbReference>
<accession>A0A506UQ25</accession>
<dbReference type="RefSeq" id="WP_165599976.1">
    <property type="nucleotide sequence ID" value="NZ_SORZ01000001.1"/>
</dbReference>
<dbReference type="Gene3D" id="3.30.70.580">
    <property type="entry name" value="Pseudouridine synthase I, catalytic domain, N-terminal subdomain"/>
    <property type="match status" value="1"/>
</dbReference>
<dbReference type="PANTHER" id="PTHR11142:SF0">
    <property type="entry name" value="TRNA PSEUDOURIDINE SYNTHASE-LIKE 1"/>
    <property type="match status" value="1"/>
</dbReference>
<reference evidence="9 10" key="1">
    <citation type="submission" date="2019-03" db="EMBL/GenBank/DDBJ databases">
        <title>The complete genome sequence of Neokomagataea sp. Jb2 NBRC113641.</title>
        <authorList>
            <person name="Chua K.-O."/>
            <person name="Chan K.-G."/>
            <person name="See-Too W.-S."/>
        </authorList>
    </citation>
    <scope>NUCLEOTIDE SEQUENCE [LARGE SCALE GENOMIC DNA]</scope>
    <source>
        <strain evidence="9 10">Jb2</strain>
    </source>
</reference>
<dbReference type="PANTHER" id="PTHR11142">
    <property type="entry name" value="PSEUDOURIDYLATE SYNTHASE"/>
    <property type="match status" value="1"/>
</dbReference>
<dbReference type="PIRSF" id="PIRSF001430">
    <property type="entry name" value="tRNA_psdUrid_synth"/>
    <property type="match status" value="1"/>
</dbReference>
<sequence>MTDDPANQKTGQRWAVRIEFNGQPYRGWQRQENGLTVQQLVEEAAARLTRGRPVPSITAGRTDAGVHASGLVAHLDFPADVRLTAHTLREALNYHLKPHPVAILQAASVPADWNARFSAIWRRYRYVILNRPARPALAEGQVWHVRHEMDVAAMQEGARHLLGRHDFTSFRAAACQARHALRTLDELQIRRQGERILIETQARSFLHHQVRNMVGTLALVGLGRWTPAQVGTALAARDRRAAGPTAPADGLCLVGVGYPRDPFEVPAVS</sequence>
<comment type="subunit">
    <text evidence="4">Homodimer.</text>
</comment>
<proteinExistence type="inferred from homology"/>
<comment type="caution">
    <text evidence="9">The sequence shown here is derived from an EMBL/GenBank/DDBJ whole genome shotgun (WGS) entry which is preliminary data.</text>
</comment>
<evidence type="ECO:0000313" key="10">
    <source>
        <dbReference type="Proteomes" id="UP000315037"/>
    </source>
</evidence>
<evidence type="ECO:0000256" key="1">
    <source>
        <dbReference type="ARBA" id="ARBA00009375"/>
    </source>
</evidence>
<dbReference type="GO" id="GO:0160147">
    <property type="term" value="F:tRNA pseudouridine(38-40) synthase activity"/>
    <property type="evidence" value="ECO:0007669"/>
    <property type="project" value="UniProtKB-EC"/>
</dbReference>
<comment type="caution">
    <text evidence="4">Lacks conserved residue(s) required for the propagation of feature annotation.</text>
</comment>
<dbReference type="EC" id="5.4.99.12" evidence="4"/>
<organism evidence="9 10">
    <name type="scientific">Oecophyllibacter saccharovorans</name>
    <dbReference type="NCBI Taxonomy" id="2558360"/>
    <lineage>
        <taxon>Bacteria</taxon>
        <taxon>Pseudomonadati</taxon>
        <taxon>Pseudomonadota</taxon>
        <taxon>Alphaproteobacteria</taxon>
        <taxon>Acetobacterales</taxon>
        <taxon>Acetobacteraceae</taxon>
        <taxon>Oecophyllibacter</taxon>
    </lineage>
</organism>
<dbReference type="InterPro" id="IPR020103">
    <property type="entry name" value="PsdUridine_synth_cat_dom_sf"/>
</dbReference>
<evidence type="ECO:0000256" key="5">
    <source>
        <dbReference type="PIRSR" id="PIRSR001430-1"/>
    </source>
</evidence>
<dbReference type="InterPro" id="IPR020094">
    <property type="entry name" value="TruA/RsuA/RluB/E/F_N"/>
</dbReference>
<comment type="similarity">
    <text evidence="1 4 7">Belongs to the tRNA pseudouridine synthase TruA family.</text>
</comment>
<evidence type="ECO:0000256" key="4">
    <source>
        <dbReference type="HAMAP-Rule" id="MF_00171"/>
    </source>
</evidence>
<dbReference type="NCBIfam" id="TIGR00071">
    <property type="entry name" value="hisT_truA"/>
    <property type="match status" value="1"/>
</dbReference>
<keyword evidence="10" id="KW-1185">Reference proteome</keyword>
<evidence type="ECO:0000256" key="6">
    <source>
        <dbReference type="PIRSR" id="PIRSR001430-2"/>
    </source>
</evidence>
<dbReference type="EMBL" id="SORZ01000001">
    <property type="protein sequence ID" value="TPW35455.1"/>
    <property type="molecule type" value="Genomic_DNA"/>
</dbReference>
<dbReference type="Proteomes" id="UP000315037">
    <property type="component" value="Unassembled WGS sequence"/>
</dbReference>
<dbReference type="InterPro" id="IPR020095">
    <property type="entry name" value="PsdUridine_synth_TruA_C"/>
</dbReference>
<dbReference type="InterPro" id="IPR020097">
    <property type="entry name" value="PsdUridine_synth_TruA_a/b_dom"/>
</dbReference>
<dbReference type="GO" id="GO:0031119">
    <property type="term" value="P:tRNA pseudouridine synthesis"/>
    <property type="evidence" value="ECO:0007669"/>
    <property type="project" value="UniProtKB-UniRule"/>
</dbReference>
<comment type="catalytic activity">
    <reaction evidence="4 7">
        <text>uridine(38/39/40) in tRNA = pseudouridine(38/39/40) in tRNA</text>
        <dbReference type="Rhea" id="RHEA:22376"/>
        <dbReference type="Rhea" id="RHEA-COMP:10085"/>
        <dbReference type="Rhea" id="RHEA-COMP:10087"/>
        <dbReference type="ChEBI" id="CHEBI:65314"/>
        <dbReference type="ChEBI" id="CHEBI:65315"/>
        <dbReference type="EC" id="5.4.99.12"/>
    </reaction>
</comment>
<name>A0A506UQ25_9PROT</name>
<gene>
    <name evidence="4 9" type="primary">truA</name>
    <name evidence="9" type="ORF">E3202_00205</name>
</gene>
<dbReference type="CDD" id="cd02570">
    <property type="entry name" value="PseudoU_synth_EcTruA"/>
    <property type="match status" value="1"/>
</dbReference>
<feature type="domain" description="Pseudouridine synthase I TruA alpha/beta" evidence="8">
    <location>
        <begin position="158"/>
        <end position="259"/>
    </location>
</feature>
<dbReference type="SUPFAM" id="SSF55120">
    <property type="entry name" value="Pseudouridine synthase"/>
    <property type="match status" value="1"/>
</dbReference>
<evidence type="ECO:0000256" key="7">
    <source>
        <dbReference type="RuleBase" id="RU003792"/>
    </source>
</evidence>
<keyword evidence="2 4" id="KW-0819">tRNA processing</keyword>
<comment type="function">
    <text evidence="4">Formation of pseudouridine at positions 38, 39 and 40 in the anticodon stem and loop of transfer RNAs.</text>
</comment>
<protein>
    <recommendedName>
        <fullName evidence="4">tRNA pseudouridine synthase A</fullName>
        <ecNumber evidence="4">5.4.99.12</ecNumber>
    </recommendedName>
    <alternativeName>
        <fullName evidence="4">tRNA pseudouridine(38-40) synthase</fullName>
    </alternativeName>
    <alternativeName>
        <fullName evidence="4">tRNA pseudouridylate synthase I</fullName>
    </alternativeName>
    <alternativeName>
        <fullName evidence="4">tRNA-uridine isomerase I</fullName>
    </alternativeName>
</protein>
<evidence type="ECO:0000256" key="2">
    <source>
        <dbReference type="ARBA" id="ARBA00022694"/>
    </source>
</evidence>